<keyword evidence="2" id="KW-1185">Reference proteome</keyword>
<evidence type="ECO:0000313" key="2">
    <source>
        <dbReference type="Proteomes" id="UP000029228"/>
    </source>
</evidence>
<accession>A0A090S682</accession>
<proteinExistence type="predicted"/>
<evidence type="ECO:0000313" key="1">
    <source>
        <dbReference type="EMBL" id="GAL23046.1"/>
    </source>
</evidence>
<reference evidence="1 2" key="2">
    <citation type="submission" date="2014-09" db="EMBL/GenBank/DDBJ databases">
        <authorList>
            <consortium name="NBRP consortium"/>
            <person name="Sawabe T."/>
            <person name="Meirelles P."/>
            <person name="Nakanishi M."/>
            <person name="Sayaka M."/>
            <person name="Hattori M."/>
            <person name="Ohkuma M."/>
        </authorList>
    </citation>
    <scope>NUCLEOTIDE SEQUENCE [LARGE SCALE GENOMIC DNA]</scope>
    <source>
        <strain evidence="2">JCM19235</strain>
    </source>
</reference>
<dbReference type="EMBL" id="BBMR01000017">
    <property type="protein sequence ID" value="GAL23046.1"/>
    <property type="molecule type" value="Genomic_DNA"/>
</dbReference>
<name>A0A090S682_9VIBR</name>
<organism evidence="1 2">
    <name type="scientific">Vibrio maritimus</name>
    <dbReference type="NCBI Taxonomy" id="990268"/>
    <lineage>
        <taxon>Bacteria</taxon>
        <taxon>Pseudomonadati</taxon>
        <taxon>Pseudomonadota</taxon>
        <taxon>Gammaproteobacteria</taxon>
        <taxon>Vibrionales</taxon>
        <taxon>Vibrionaceae</taxon>
        <taxon>Vibrio</taxon>
    </lineage>
</organism>
<dbReference type="STRING" id="990268.JCM19235_1347"/>
<dbReference type="AlphaFoldDB" id="A0A090S682"/>
<protein>
    <submittedName>
        <fullName evidence="1">Uncharacterized protein</fullName>
    </submittedName>
</protein>
<gene>
    <name evidence="1" type="ORF">JCM19235_1347</name>
</gene>
<reference evidence="1 2" key="1">
    <citation type="submission" date="2014-09" db="EMBL/GenBank/DDBJ databases">
        <title>Vibrio maritimus JCM 19235. (C45) whole genome shotgun sequence.</title>
        <authorList>
            <person name="Sawabe T."/>
            <person name="Meirelles P."/>
            <person name="Nakanishi M."/>
            <person name="Sayaka M."/>
            <person name="Hattori M."/>
            <person name="Ohkuma M."/>
        </authorList>
    </citation>
    <scope>NUCLEOTIDE SEQUENCE [LARGE SCALE GENOMIC DNA]</scope>
    <source>
        <strain evidence="2">JCM19235</strain>
    </source>
</reference>
<sequence length="120" mass="14087">MDNNDIELAKMLLPDLPLNVISDKLEVPLHLLAQEVLDCDFELSESVFTKRLAAKRIRLGEDSIERFCPRCEEYYPLVEEFWHRTRSQIGGAHSMCKGCERERKSKMRRAQGMKPYKLHH</sequence>
<dbReference type="Proteomes" id="UP000029228">
    <property type="component" value="Unassembled WGS sequence"/>
</dbReference>
<comment type="caution">
    <text evidence="1">The sequence shown here is derived from an EMBL/GenBank/DDBJ whole genome shotgun (WGS) entry which is preliminary data.</text>
</comment>
<dbReference type="OrthoDB" id="5892231at2"/>